<dbReference type="Proteomes" id="UP000179840">
    <property type="component" value="Unassembled WGS sequence"/>
</dbReference>
<dbReference type="InterPro" id="IPR052045">
    <property type="entry name" value="Sulfur_Carrier/Prot_Modifier"/>
</dbReference>
<name>A0A1S1U138_9BURK</name>
<evidence type="ECO:0000313" key="1">
    <source>
        <dbReference type="EMBL" id="OHV94180.1"/>
    </source>
</evidence>
<dbReference type="EMBL" id="LFKP01000014">
    <property type="protein sequence ID" value="OHV94180.1"/>
    <property type="molecule type" value="Genomic_DNA"/>
</dbReference>
<evidence type="ECO:0000313" key="2">
    <source>
        <dbReference type="Proteomes" id="UP000179840"/>
    </source>
</evidence>
<organism evidence="1 2">
    <name type="scientific">Janthinobacterium lividum</name>
    <dbReference type="NCBI Taxonomy" id="29581"/>
    <lineage>
        <taxon>Bacteria</taxon>
        <taxon>Pseudomonadati</taxon>
        <taxon>Pseudomonadota</taxon>
        <taxon>Betaproteobacteria</taxon>
        <taxon>Burkholderiales</taxon>
        <taxon>Oxalobacteraceae</taxon>
        <taxon>Janthinobacterium</taxon>
    </lineage>
</organism>
<dbReference type="RefSeq" id="WP_071079882.1">
    <property type="nucleotide sequence ID" value="NZ_LFKP01000014.1"/>
</dbReference>
<proteinExistence type="predicted"/>
<accession>A0A1S1U138</accession>
<comment type="caution">
    <text evidence="1">The sequence shown here is derived from an EMBL/GenBank/DDBJ whole genome shotgun (WGS) entry which is preliminary data.</text>
</comment>
<dbReference type="PANTHER" id="PTHR38031:SF1">
    <property type="entry name" value="SULFUR CARRIER PROTEIN CYSO"/>
    <property type="match status" value="1"/>
</dbReference>
<reference evidence="1 2" key="1">
    <citation type="submission" date="2015-06" db="EMBL/GenBank/DDBJ databases">
        <title>Draft genome sequencing of a biphenyl-degrading bacterium, Janthinobacterium lividum MEG1.</title>
        <authorList>
            <person name="Shimodaira J."/>
            <person name="Hatta T."/>
        </authorList>
    </citation>
    <scope>NUCLEOTIDE SEQUENCE [LARGE SCALE GENOMIC DNA]</scope>
    <source>
        <strain evidence="1 2">MEG1</strain>
    </source>
</reference>
<dbReference type="PANTHER" id="PTHR38031">
    <property type="entry name" value="SULFUR CARRIER PROTEIN SLR0821-RELATED"/>
    <property type="match status" value="1"/>
</dbReference>
<gene>
    <name evidence="1" type="ORF">AKG95_26815</name>
</gene>
<dbReference type="SUPFAM" id="SSF54285">
    <property type="entry name" value="MoaD/ThiS"/>
    <property type="match status" value="1"/>
</dbReference>
<sequence>MAHLHFTRQLARFLDAPTVDVAAPRLRAALDAAFAQQPRLRGYVLDEQGALRPNVVIFIDGARCRERRVLDDALRPDSQVYILQALSGG</sequence>
<dbReference type="CDD" id="cd17040">
    <property type="entry name" value="Ubl_MoaD_like"/>
    <property type="match status" value="1"/>
</dbReference>
<protein>
    <submittedName>
        <fullName evidence="1">Thiamine biosynthesis protein ThiS</fullName>
    </submittedName>
</protein>
<dbReference type="InterPro" id="IPR016155">
    <property type="entry name" value="Mopterin_synth/thiamin_S_b"/>
</dbReference>
<dbReference type="InterPro" id="IPR012675">
    <property type="entry name" value="Beta-grasp_dom_sf"/>
</dbReference>
<dbReference type="AlphaFoldDB" id="A0A1S1U138"/>
<dbReference type="Gene3D" id="3.10.20.30">
    <property type="match status" value="1"/>
</dbReference>